<accession>A0A6L2KID6</accession>
<organism evidence="1">
    <name type="scientific">Tanacetum cinerariifolium</name>
    <name type="common">Dalmatian daisy</name>
    <name type="synonym">Chrysanthemum cinerariifolium</name>
    <dbReference type="NCBI Taxonomy" id="118510"/>
    <lineage>
        <taxon>Eukaryota</taxon>
        <taxon>Viridiplantae</taxon>
        <taxon>Streptophyta</taxon>
        <taxon>Embryophyta</taxon>
        <taxon>Tracheophyta</taxon>
        <taxon>Spermatophyta</taxon>
        <taxon>Magnoliopsida</taxon>
        <taxon>eudicotyledons</taxon>
        <taxon>Gunneridae</taxon>
        <taxon>Pentapetalae</taxon>
        <taxon>asterids</taxon>
        <taxon>campanulids</taxon>
        <taxon>Asterales</taxon>
        <taxon>Asteraceae</taxon>
        <taxon>Asteroideae</taxon>
        <taxon>Anthemideae</taxon>
        <taxon>Anthemidinae</taxon>
        <taxon>Tanacetum</taxon>
    </lineage>
</organism>
<protein>
    <submittedName>
        <fullName evidence="1">Ubiquitin-conjugating enzyme family protein</fullName>
    </submittedName>
</protein>
<gene>
    <name evidence="1" type="ORF">Tci_020475</name>
</gene>
<name>A0A6L2KID6_TANCI</name>
<dbReference type="AlphaFoldDB" id="A0A6L2KID6"/>
<sequence>MPDCWENSNIPLLDRGHEGSNESLTLKLKTDVVSFIKVLIDAFKSIGATEEAEEFLLLSEKKIPPPVNQTTTSARTRSATHSTVHTYYGHDFSPSYPYIPKQPPVIIKSKPPPAYNHNLLSTYYPKPPGTYSKPPGNYIPKPPPLMYKSQTLCQL</sequence>
<reference evidence="1" key="1">
    <citation type="journal article" date="2019" name="Sci. Rep.">
        <title>Draft genome of Tanacetum cinerariifolium, the natural source of mosquito coil.</title>
        <authorList>
            <person name="Yamashiro T."/>
            <person name="Shiraishi A."/>
            <person name="Satake H."/>
            <person name="Nakayama K."/>
        </authorList>
    </citation>
    <scope>NUCLEOTIDE SEQUENCE</scope>
</reference>
<evidence type="ECO:0000313" key="1">
    <source>
        <dbReference type="EMBL" id="GEU48497.1"/>
    </source>
</evidence>
<proteinExistence type="predicted"/>
<comment type="caution">
    <text evidence="1">The sequence shown here is derived from an EMBL/GenBank/DDBJ whole genome shotgun (WGS) entry which is preliminary data.</text>
</comment>
<dbReference type="EMBL" id="BKCJ010002429">
    <property type="protein sequence ID" value="GEU48497.1"/>
    <property type="molecule type" value="Genomic_DNA"/>
</dbReference>